<organism evidence="2 3">
    <name type="scientific">Dawidia soli</name>
    <dbReference type="NCBI Taxonomy" id="2782352"/>
    <lineage>
        <taxon>Bacteria</taxon>
        <taxon>Pseudomonadati</taxon>
        <taxon>Bacteroidota</taxon>
        <taxon>Cytophagia</taxon>
        <taxon>Cytophagales</taxon>
        <taxon>Chryseotaleaceae</taxon>
        <taxon>Dawidia</taxon>
    </lineage>
</organism>
<comment type="caution">
    <text evidence="2">The sequence shown here is derived from an EMBL/GenBank/DDBJ whole genome shotgun (WGS) entry which is preliminary data.</text>
</comment>
<dbReference type="PANTHER" id="PTHR43355:SF2">
    <property type="entry name" value="FLAVIN REDUCTASE (NADPH)"/>
    <property type="match status" value="1"/>
</dbReference>
<evidence type="ECO:0000313" key="2">
    <source>
        <dbReference type="EMBL" id="MBT1684983.1"/>
    </source>
</evidence>
<dbReference type="RefSeq" id="WP_254088238.1">
    <property type="nucleotide sequence ID" value="NZ_JAHESC010000001.1"/>
</dbReference>
<feature type="domain" description="NAD(P)-binding" evidence="1">
    <location>
        <begin position="15"/>
        <end position="206"/>
    </location>
</feature>
<accession>A0AAP2GGG2</accession>
<protein>
    <submittedName>
        <fullName evidence="2">NAD(P)H-binding protein</fullName>
    </submittedName>
</protein>
<dbReference type="AlphaFoldDB" id="A0AAP2GGG2"/>
<gene>
    <name evidence="2" type="ORF">KK078_00370</name>
</gene>
<dbReference type="InterPro" id="IPR036291">
    <property type="entry name" value="NAD(P)-bd_dom_sf"/>
</dbReference>
<dbReference type="PANTHER" id="PTHR43355">
    <property type="entry name" value="FLAVIN REDUCTASE (NADPH)"/>
    <property type="match status" value="1"/>
</dbReference>
<dbReference type="Pfam" id="PF13460">
    <property type="entry name" value="NAD_binding_10"/>
    <property type="match status" value="1"/>
</dbReference>
<dbReference type="Gene3D" id="3.40.50.720">
    <property type="entry name" value="NAD(P)-binding Rossmann-like Domain"/>
    <property type="match status" value="1"/>
</dbReference>
<dbReference type="InterPro" id="IPR016040">
    <property type="entry name" value="NAD(P)-bd_dom"/>
</dbReference>
<sequence length="218" mass="23995">MDTNKTIHPRVVVFGANGGIGKPTVEQALYRGHPVVAIVRNPAVFTLRHPALTIRKADVMAPETLNGILEKEDVVISAIGKNSTAETTLYSAGDKHILRAMTQAGTTRLFVISASGLEVNPTHNFLIRWATTSILQRILKHMYADLLRMEDIVKASAVNWTIMRPPQLTNGALTGKYRSSVGTFVPKGMKIARADVADFMLRSIHDETIFKDTVELAY</sequence>
<keyword evidence="3" id="KW-1185">Reference proteome</keyword>
<name>A0AAP2GGG2_9BACT</name>
<dbReference type="SUPFAM" id="SSF51735">
    <property type="entry name" value="NAD(P)-binding Rossmann-fold domains"/>
    <property type="match status" value="1"/>
</dbReference>
<dbReference type="Proteomes" id="UP001319180">
    <property type="component" value="Unassembled WGS sequence"/>
</dbReference>
<dbReference type="GO" id="GO:0042602">
    <property type="term" value="F:riboflavin reductase (NADPH) activity"/>
    <property type="evidence" value="ECO:0007669"/>
    <property type="project" value="TreeGrafter"/>
</dbReference>
<proteinExistence type="predicted"/>
<evidence type="ECO:0000313" key="3">
    <source>
        <dbReference type="Proteomes" id="UP001319180"/>
    </source>
</evidence>
<reference evidence="2 3" key="1">
    <citation type="submission" date="2021-05" db="EMBL/GenBank/DDBJ databases">
        <title>A Polyphasic approach of four new species of the genus Ohtaekwangia: Ohtaekwangia histidinii sp. nov., Ohtaekwangia cretensis sp. nov., Ohtaekwangia indiensis sp. nov., Ohtaekwangia reichenbachii sp. nov. from diverse environment.</title>
        <authorList>
            <person name="Octaviana S."/>
        </authorList>
    </citation>
    <scope>NUCLEOTIDE SEQUENCE [LARGE SCALE GENOMIC DNA]</scope>
    <source>
        <strain evidence="2 3">PWU37</strain>
    </source>
</reference>
<dbReference type="EMBL" id="JAHESC010000001">
    <property type="protein sequence ID" value="MBT1684983.1"/>
    <property type="molecule type" value="Genomic_DNA"/>
</dbReference>
<dbReference type="GO" id="GO:0004074">
    <property type="term" value="F:biliverdin reductase [NAD(P)H] activity"/>
    <property type="evidence" value="ECO:0007669"/>
    <property type="project" value="TreeGrafter"/>
</dbReference>
<evidence type="ECO:0000259" key="1">
    <source>
        <dbReference type="Pfam" id="PF13460"/>
    </source>
</evidence>
<dbReference type="InterPro" id="IPR051606">
    <property type="entry name" value="Polyketide_Oxido-like"/>
</dbReference>